<evidence type="ECO:0000256" key="1">
    <source>
        <dbReference type="SAM" id="Phobius"/>
    </source>
</evidence>
<dbReference type="OrthoDB" id="9810176at2"/>
<dbReference type="GeneID" id="78287683"/>
<feature type="transmembrane region" description="Helical" evidence="1">
    <location>
        <begin position="89"/>
        <end position="111"/>
    </location>
</feature>
<keyword evidence="1" id="KW-0812">Transmembrane</keyword>
<proteinExistence type="predicted"/>
<keyword evidence="3" id="KW-1185">Reference proteome</keyword>
<gene>
    <name evidence="2" type="ORF">SAMN04489758_10463</name>
</gene>
<dbReference type="EMBL" id="FOIN01000004">
    <property type="protein sequence ID" value="SET24754.1"/>
    <property type="molecule type" value="Genomic_DNA"/>
</dbReference>
<keyword evidence="1" id="KW-1133">Transmembrane helix</keyword>
<evidence type="ECO:0000313" key="3">
    <source>
        <dbReference type="Proteomes" id="UP000198558"/>
    </source>
</evidence>
<accession>A0A1I0CZI8</accession>
<evidence type="ECO:0000313" key="2">
    <source>
        <dbReference type="EMBL" id="SET24754.1"/>
    </source>
</evidence>
<reference evidence="3" key="1">
    <citation type="submission" date="2016-10" db="EMBL/GenBank/DDBJ databases">
        <authorList>
            <person name="Varghese N."/>
            <person name="Submissions S."/>
        </authorList>
    </citation>
    <scope>NUCLEOTIDE SEQUENCE [LARGE SCALE GENOMIC DNA]</scope>
    <source>
        <strain evidence="3">DSM 1551</strain>
    </source>
</reference>
<dbReference type="RefSeq" id="WP_092352447.1">
    <property type="nucleotide sequence ID" value="NZ_CAMJBU010000064.1"/>
</dbReference>
<keyword evidence="1" id="KW-0472">Membrane</keyword>
<protein>
    <submittedName>
        <fullName evidence="2">Uncharacterized membrane protein</fullName>
    </submittedName>
</protein>
<dbReference type="AlphaFoldDB" id="A0A1I0CZI8"/>
<dbReference type="InterPro" id="IPR019206">
    <property type="entry name" value="DUF2085_TM"/>
</dbReference>
<sequence>MIEIIIERILHIGEIPLCNGIPSRALHIGNFCFILCYRCSGVIIGLLGILYYLRKNKPKIKYVLLIIPMIIDGYLQLLTSYLSNNLLRLITGILFGIGIGEGIIYLSNMFYEAV</sequence>
<feature type="transmembrane region" description="Helical" evidence="1">
    <location>
        <begin position="62"/>
        <end position="83"/>
    </location>
</feature>
<organism evidence="2 3">
    <name type="scientific">Thomasclavelia cocleata</name>
    <dbReference type="NCBI Taxonomy" id="69824"/>
    <lineage>
        <taxon>Bacteria</taxon>
        <taxon>Bacillati</taxon>
        <taxon>Bacillota</taxon>
        <taxon>Erysipelotrichia</taxon>
        <taxon>Erysipelotrichales</taxon>
        <taxon>Coprobacillaceae</taxon>
        <taxon>Thomasclavelia</taxon>
    </lineage>
</organism>
<dbReference type="Proteomes" id="UP000198558">
    <property type="component" value="Unassembled WGS sequence"/>
</dbReference>
<dbReference type="Pfam" id="PF09858">
    <property type="entry name" value="DUF2085"/>
    <property type="match status" value="1"/>
</dbReference>
<name>A0A1I0CZI8_9FIRM</name>
<feature type="transmembrane region" description="Helical" evidence="1">
    <location>
        <begin position="28"/>
        <end position="53"/>
    </location>
</feature>